<feature type="region of interest" description="Disordered" evidence="1">
    <location>
        <begin position="28"/>
        <end position="66"/>
    </location>
</feature>
<dbReference type="AlphaFoldDB" id="A0A7J7M234"/>
<reference evidence="2 3" key="1">
    <citation type="journal article" date="2020" name="IScience">
        <title>Genome Sequencing of the Endangered Kingdonia uniflora (Circaeasteraceae, Ranunculales) Reveals Potential Mechanisms of Evolutionary Specialization.</title>
        <authorList>
            <person name="Sun Y."/>
            <person name="Deng T."/>
            <person name="Zhang A."/>
            <person name="Moore M.J."/>
            <person name="Landis J.B."/>
            <person name="Lin N."/>
            <person name="Zhang H."/>
            <person name="Zhang X."/>
            <person name="Huang J."/>
            <person name="Zhang X."/>
            <person name="Sun H."/>
            <person name="Wang H."/>
        </authorList>
    </citation>
    <scope>NUCLEOTIDE SEQUENCE [LARGE SCALE GENOMIC DNA]</scope>
    <source>
        <strain evidence="2">TB1705</strain>
        <tissue evidence="2">Leaf</tissue>
    </source>
</reference>
<keyword evidence="3" id="KW-1185">Reference proteome</keyword>
<dbReference type="EMBL" id="JACGCM010001825">
    <property type="protein sequence ID" value="KAF6148912.1"/>
    <property type="molecule type" value="Genomic_DNA"/>
</dbReference>
<organism evidence="2 3">
    <name type="scientific">Kingdonia uniflora</name>
    <dbReference type="NCBI Taxonomy" id="39325"/>
    <lineage>
        <taxon>Eukaryota</taxon>
        <taxon>Viridiplantae</taxon>
        <taxon>Streptophyta</taxon>
        <taxon>Embryophyta</taxon>
        <taxon>Tracheophyta</taxon>
        <taxon>Spermatophyta</taxon>
        <taxon>Magnoliopsida</taxon>
        <taxon>Ranunculales</taxon>
        <taxon>Circaeasteraceae</taxon>
        <taxon>Kingdonia</taxon>
    </lineage>
</organism>
<name>A0A7J7M234_9MAGN</name>
<evidence type="ECO:0000313" key="3">
    <source>
        <dbReference type="Proteomes" id="UP000541444"/>
    </source>
</evidence>
<protein>
    <submittedName>
        <fullName evidence="2">Uncharacterized protein</fullName>
    </submittedName>
</protein>
<feature type="non-terminal residue" evidence="2">
    <location>
        <position position="1"/>
    </location>
</feature>
<evidence type="ECO:0000313" key="2">
    <source>
        <dbReference type="EMBL" id="KAF6148912.1"/>
    </source>
</evidence>
<evidence type="ECO:0000256" key="1">
    <source>
        <dbReference type="SAM" id="MobiDB-lite"/>
    </source>
</evidence>
<sequence length="66" mass="7309">PPVTPTVHRNQPKSHTQHINTTTKLFTGSQGHKTTFISRTPPNRPKLLKESNAKPPKGINGCLKDE</sequence>
<feature type="compositionally biased region" description="Polar residues" evidence="1">
    <location>
        <begin position="28"/>
        <end position="41"/>
    </location>
</feature>
<proteinExistence type="predicted"/>
<dbReference type="Proteomes" id="UP000541444">
    <property type="component" value="Unassembled WGS sequence"/>
</dbReference>
<comment type="caution">
    <text evidence="2">The sequence shown here is derived from an EMBL/GenBank/DDBJ whole genome shotgun (WGS) entry which is preliminary data.</text>
</comment>
<gene>
    <name evidence="2" type="ORF">GIB67_014283</name>
</gene>
<accession>A0A7J7M234</accession>